<dbReference type="PROSITE" id="PS50893">
    <property type="entry name" value="ABC_TRANSPORTER_2"/>
    <property type="match status" value="1"/>
</dbReference>
<proteinExistence type="predicted"/>
<dbReference type="GO" id="GO:0022857">
    <property type="term" value="F:transmembrane transporter activity"/>
    <property type="evidence" value="ECO:0007669"/>
    <property type="project" value="TreeGrafter"/>
</dbReference>
<dbReference type="InterPro" id="IPR027417">
    <property type="entry name" value="P-loop_NTPase"/>
</dbReference>
<dbReference type="Gene3D" id="3.40.50.300">
    <property type="entry name" value="P-loop containing nucleotide triphosphate hydrolases"/>
    <property type="match status" value="1"/>
</dbReference>
<evidence type="ECO:0000259" key="4">
    <source>
        <dbReference type="PROSITE" id="PS50893"/>
    </source>
</evidence>
<dbReference type="InterPro" id="IPR017911">
    <property type="entry name" value="MacB-like_ATP-bd"/>
</dbReference>
<evidence type="ECO:0000313" key="5">
    <source>
        <dbReference type="EMBL" id="MBK9296633.1"/>
    </source>
</evidence>
<dbReference type="PANTHER" id="PTHR24220:SF685">
    <property type="entry name" value="ABC TRANSPORTER RELATED"/>
    <property type="match status" value="1"/>
</dbReference>
<dbReference type="SUPFAM" id="SSF52540">
    <property type="entry name" value="P-loop containing nucleoside triphosphate hydrolases"/>
    <property type="match status" value="1"/>
</dbReference>
<name>A0A936NBZ1_9ACTN</name>
<dbReference type="CDD" id="cd03255">
    <property type="entry name" value="ABC_MJ0796_LolCDE_FtsE"/>
    <property type="match status" value="1"/>
</dbReference>
<accession>A0A936NBZ1</accession>
<feature type="domain" description="ABC transporter" evidence="4">
    <location>
        <begin position="3"/>
        <end position="228"/>
    </location>
</feature>
<dbReference type="Pfam" id="PF00005">
    <property type="entry name" value="ABC_tran"/>
    <property type="match status" value="1"/>
</dbReference>
<dbReference type="PANTHER" id="PTHR24220">
    <property type="entry name" value="IMPORT ATP-BINDING PROTEIN"/>
    <property type="match status" value="1"/>
</dbReference>
<keyword evidence="3 5" id="KW-0067">ATP-binding</keyword>
<dbReference type="InterPro" id="IPR015854">
    <property type="entry name" value="ABC_transpr_LolD-like"/>
</dbReference>
<comment type="caution">
    <text evidence="5">The sequence shown here is derived from an EMBL/GenBank/DDBJ whole genome shotgun (WGS) entry which is preliminary data.</text>
</comment>
<dbReference type="InterPro" id="IPR003593">
    <property type="entry name" value="AAA+_ATPase"/>
</dbReference>
<dbReference type="GO" id="GO:0005886">
    <property type="term" value="C:plasma membrane"/>
    <property type="evidence" value="ECO:0007669"/>
    <property type="project" value="TreeGrafter"/>
</dbReference>
<dbReference type="SMART" id="SM00382">
    <property type="entry name" value="AAA"/>
    <property type="match status" value="1"/>
</dbReference>
<dbReference type="PROSITE" id="PS00211">
    <property type="entry name" value="ABC_TRANSPORTER_1"/>
    <property type="match status" value="1"/>
</dbReference>
<dbReference type="InterPro" id="IPR017871">
    <property type="entry name" value="ABC_transporter-like_CS"/>
</dbReference>
<dbReference type="AlphaFoldDB" id="A0A936NBZ1"/>
<keyword evidence="1" id="KW-0813">Transport</keyword>
<dbReference type="Proteomes" id="UP000727993">
    <property type="component" value="Unassembled WGS sequence"/>
</dbReference>
<keyword evidence="2" id="KW-0547">Nucleotide-binding</keyword>
<dbReference type="GO" id="GO:0016887">
    <property type="term" value="F:ATP hydrolysis activity"/>
    <property type="evidence" value="ECO:0007669"/>
    <property type="project" value="InterPro"/>
</dbReference>
<organism evidence="5 6">
    <name type="scientific">Candidatus Neomicrothrix subdominans</name>
    <dbReference type="NCBI Taxonomy" id="2954438"/>
    <lineage>
        <taxon>Bacteria</taxon>
        <taxon>Bacillati</taxon>
        <taxon>Actinomycetota</taxon>
        <taxon>Acidimicrobiia</taxon>
        <taxon>Acidimicrobiales</taxon>
        <taxon>Microthrixaceae</taxon>
        <taxon>Candidatus Neomicrothrix</taxon>
    </lineage>
</organism>
<reference evidence="5 6" key="1">
    <citation type="submission" date="2020-10" db="EMBL/GenBank/DDBJ databases">
        <title>Connecting structure to function with the recovery of over 1000 high-quality activated sludge metagenome-assembled genomes encoding full-length rRNA genes using long-read sequencing.</title>
        <authorList>
            <person name="Singleton C.M."/>
            <person name="Petriglieri F."/>
            <person name="Kristensen J.M."/>
            <person name="Kirkegaard R.H."/>
            <person name="Michaelsen T.Y."/>
            <person name="Andersen M.H."/>
            <person name="Karst S.M."/>
            <person name="Dueholm M.S."/>
            <person name="Nielsen P.H."/>
            <person name="Albertsen M."/>
        </authorList>
    </citation>
    <scope>NUCLEOTIDE SEQUENCE [LARGE SCALE GENOMIC DNA]</scope>
    <source>
        <strain evidence="5">Lyne_18-Q3-R50-59_MAXAC.006</strain>
    </source>
</reference>
<evidence type="ECO:0000256" key="1">
    <source>
        <dbReference type="ARBA" id="ARBA00022448"/>
    </source>
</evidence>
<protein>
    <submittedName>
        <fullName evidence="5">ABC transporter ATP-binding protein</fullName>
    </submittedName>
</protein>
<evidence type="ECO:0000256" key="2">
    <source>
        <dbReference type="ARBA" id="ARBA00022741"/>
    </source>
</evidence>
<dbReference type="InterPro" id="IPR003439">
    <property type="entry name" value="ABC_transporter-like_ATP-bd"/>
</dbReference>
<dbReference type="GO" id="GO:0005524">
    <property type="term" value="F:ATP binding"/>
    <property type="evidence" value="ECO:0007669"/>
    <property type="project" value="UniProtKB-KW"/>
</dbReference>
<evidence type="ECO:0000313" key="6">
    <source>
        <dbReference type="Proteomes" id="UP000727993"/>
    </source>
</evidence>
<evidence type="ECO:0000256" key="3">
    <source>
        <dbReference type="ARBA" id="ARBA00022840"/>
    </source>
</evidence>
<sequence>MNLHLDSVTVTVPDGRDTRTICDEISLSVEPGEVVALTGASGSGKSTLLAVAALLLRPDSGKVTVAGVEATDLSDAERTRLRRDHIGIVYQAASLFPSLTAREQVRLVAHISGNLNDTTKKRADELLERVGLTDRADARPAELSGGERQRVGIARALMGSPSVLLADEPTAALDAERGVAIMDLLTENATSMGIATVVVTHAPDQLEEDRTFSIGGGRLAEVRPKPSR</sequence>
<gene>
    <name evidence="5" type="ORF">IPN02_07260</name>
</gene>
<dbReference type="EMBL" id="JADJZA010000003">
    <property type="protein sequence ID" value="MBK9296633.1"/>
    <property type="molecule type" value="Genomic_DNA"/>
</dbReference>